<dbReference type="AlphaFoldDB" id="A0A6S6SD96"/>
<protein>
    <submittedName>
        <fullName evidence="2">Uncharacterized protein</fullName>
    </submittedName>
</protein>
<dbReference type="Pfam" id="PF04367">
    <property type="entry name" value="DUF502"/>
    <property type="match status" value="1"/>
</dbReference>
<sequence>MEIKKTFTEKFKNRTMQGLFWILPIAAILMIIFWLYEKIDLVVINILNLVGINPQNNEFLWIIGVLAVFIFILYIIGYLIKTQLAFYVESLFHDIPGFSTIKDIIDIFNSSKEGDSKVLVVAIRGFANEGYNIGLMYSQKESIIKDHYTITLSMTPIPNGGYMFEVHKENIFVIEHAKFDDNLQYLLSMGVKSIREILKVEAKNIDEMQTLSEWLEEHQEEAY</sequence>
<name>A0A6S6SD96_9BACT</name>
<gene>
    <name evidence="2" type="ORF">HELGO_WM28685</name>
</gene>
<organism evidence="2">
    <name type="scientific">uncultured Sulfurovum sp</name>
    <dbReference type="NCBI Taxonomy" id="269237"/>
    <lineage>
        <taxon>Bacteria</taxon>
        <taxon>Pseudomonadati</taxon>
        <taxon>Campylobacterota</taxon>
        <taxon>Epsilonproteobacteria</taxon>
        <taxon>Campylobacterales</taxon>
        <taxon>Sulfurovaceae</taxon>
        <taxon>Sulfurovum</taxon>
        <taxon>environmental samples</taxon>
    </lineage>
</organism>
<keyword evidence="1" id="KW-0472">Membrane</keyword>
<proteinExistence type="predicted"/>
<evidence type="ECO:0000256" key="1">
    <source>
        <dbReference type="SAM" id="Phobius"/>
    </source>
</evidence>
<dbReference type="EMBL" id="CACVAZ010000006">
    <property type="protein sequence ID" value="CAA6802659.1"/>
    <property type="molecule type" value="Genomic_DNA"/>
</dbReference>
<feature type="transmembrane region" description="Helical" evidence="1">
    <location>
        <begin position="20"/>
        <end position="39"/>
    </location>
</feature>
<accession>A0A6S6SD96</accession>
<dbReference type="InterPro" id="IPR007462">
    <property type="entry name" value="COV1-like"/>
</dbReference>
<keyword evidence="1" id="KW-0812">Transmembrane</keyword>
<keyword evidence="1" id="KW-1133">Transmembrane helix</keyword>
<feature type="transmembrane region" description="Helical" evidence="1">
    <location>
        <begin position="59"/>
        <end position="80"/>
    </location>
</feature>
<evidence type="ECO:0000313" key="2">
    <source>
        <dbReference type="EMBL" id="CAA6802659.1"/>
    </source>
</evidence>
<reference evidence="2" key="1">
    <citation type="submission" date="2020-01" db="EMBL/GenBank/DDBJ databases">
        <authorList>
            <person name="Meier V. D."/>
            <person name="Meier V D."/>
        </authorList>
    </citation>
    <scope>NUCLEOTIDE SEQUENCE</scope>
    <source>
        <strain evidence="2">HLG_WM_MAG_02</strain>
    </source>
</reference>